<feature type="compositionally biased region" description="Low complexity" evidence="1">
    <location>
        <begin position="15"/>
        <end position="25"/>
    </location>
</feature>
<evidence type="ECO:0000313" key="4">
    <source>
        <dbReference type="Proteomes" id="UP000307768"/>
    </source>
</evidence>
<dbReference type="RefSeq" id="WP_149769628.1">
    <property type="nucleotide sequence ID" value="NZ_VDFQ02000003.1"/>
</dbReference>
<evidence type="ECO:0008006" key="5">
    <source>
        <dbReference type="Google" id="ProtNLM"/>
    </source>
</evidence>
<dbReference type="AlphaFoldDB" id="A0A5Q6RXA7"/>
<dbReference type="OrthoDB" id="4829830at2"/>
<evidence type="ECO:0000256" key="2">
    <source>
        <dbReference type="SAM" id="Phobius"/>
    </source>
</evidence>
<feature type="region of interest" description="Disordered" evidence="1">
    <location>
        <begin position="1"/>
        <end position="116"/>
    </location>
</feature>
<evidence type="ECO:0000313" key="3">
    <source>
        <dbReference type="EMBL" id="KAA1422678.1"/>
    </source>
</evidence>
<comment type="caution">
    <text evidence="3">The sequence shown here is derived from an EMBL/GenBank/DDBJ whole genome shotgun (WGS) entry which is preliminary data.</text>
</comment>
<proteinExistence type="predicted"/>
<feature type="transmembrane region" description="Helical" evidence="2">
    <location>
        <begin position="295"/>
        <end position="328"/>
    </location>
</feature>
<organism evidence="3 4">
    <name type="scientific">Mumia zhuanghuii</name>
    <dbReference type="NCBI Taxonomy" id="2585211"/>
    <lineage>
        <taxon>Bacteria</taxon>
        <taxon>Bacillati</taxon>
        <taxon>Actinomycetota</taxon>
        <taxon>Actinomycetes</taxon>
        <taxon>Propionibacteriales</taxon>
        <taxon>Nocardioidaceae</taxon>
        <taxon>Mumia</taxon>
    </lineage>
</organism>
<sequence>MSDPQNPPGGEPNDGQPGSTPSGGEPPSGPPPYEPPPGPPGGYPPPPPQGPPPQGPPPQGPPPGGYGPPPQGPPPGGGYGQPPQGPPGGYGPPPGGGYPPPPGGYGPPPGYTGGPEAYGEPPALSVGDAISYGWNKFKANWAVWVVITLIFFVIQAVIGGIGTAAQSGSDSAMDNGVWAAAGGFSFLALLFNLLNTLVSWLMQAAQTKGALAETEGRKPGIGDFFQWGDRAGAVILTFLLLAVLSFVGFLLCILPGIIFTFFAWYTLWFVLDQRQSPIDALQSSFKLVGNNLGPIFLLALALIGINILGAILCLVGLLVTVPLTLLATGYSYKFLTRQPIG</sequence>
<feature type="transmembrane region" description="Helical" evidence="2">
    <location>
        <begin position="234"/>
        <end position="267"/>
    </location>
</feature>
<gene>
    <name evidence="3" type="ORF">FE697_010875</name>
</gene>
<feature type="transmembrane region" description="Helical" evidence="2">
    <location>
        <begin position="141"/>
        <end position="165"/>
    </location>
</feature>
<dbReference type="PRINTS" id="PR01217">
    <property type="entry name" value="PRICHEXTENSN"/>
</dbReference>
<dbReference type="Proteomes" id="UP000307768">
    <property type="component" value="Unassembled WGS sequence"/>
</dbReference>
<reference evidence="3 4" key="1">
    <citation type="submission" date="2019-09" db="EMBL/GenBank/DDBJ databases">
        <title>Mumia zhuanghuii sp. nov. isolated from the intestinal contents of plateau pika (Ochotona curzoniae) in the Qinghai-Tibet plateau of China.</title>
        <authorList>
            <person name="Tian Z."/>
        </authorList>
    </citation>
    <scope>NUCLEOTIDE SEQUENCE [LARGE SCALE GENOMIC DNA]</scope>
    <source>
        <strain evidence="4">350</strain>
    </source>
</reference>
<evidence type="ECO:0000256" key="1">
    <source>
        <dbReference type="SAM" id="MobiDB-lite"/>
    </source>
</evidence>
<dbReference type="PANTHER" id="PTHR40076:SF1">
    <property type="entry name" value="MEMBRANE PROTEIN"/>
    <property type="match status" value="1"/>
</dbReference>
<feature type="compositionally biased region" description="Pro residues" evidence="1">
    <location>
        <begin position="27"/>
        <end position="76"/>
    </location>
</feature>
<accession>A0A5Q6RXA7</accession>
<dbReference type="PANTHER" id="PTHR40076">
    <property type="entry name" value="MEMBRANE PROTEIN-RELATED"/>
    <property type="match status" value="1"/>
</dbReference>
<feature type="compositionally biased region" description="Pro residues" evidence="1">
    <location>
        <begin position="83"/>
        <end position="110"/>
    </location>
</feature>
<keyword evidence="2" id="KW-0812">Transmembrane</keyword>
<name>A0A5Q6RXA7_9ACTN</name>
<keyword evidence="2" id="KW-0472">Membrane</keyword>
<feature type="transmembrane region" description="Helical" evidence="2">
    <location>
        <begin position="177"/>
        <end position="198"/>
    </location>
</feature>
<keyword evidence="2" id="KW-1133">Transmembrane helix</keyword>
<feature type="compositionally biased region" description="Pro residues" evidence="1">
    <location>
        <begin position="1"/>
        <end position="10"/>
    </location>
</feature>
<dbReference type="EMBL" id="VDFQ02000003">
    <property type="protein sequence ID" value="KAA1422678.1"/>
    <property type="molecule type" value="Genomic_DNA"/>
</dbReference>
<dbReference type="InterPro" id="IPR010380">
    <property type="entry name" value="DUF975"/>
</dbReference>
<protein>
    <recommendedName>
        <fullName evidence="5">Proline rich protein</fullName>
    </recommendedName>
</protein>